<evidence type="ECO:0000313" key="5">
    <source>
        <dbReference type="Proteomes" id="UP000695026"/>
    </source>
</evidence>
<dbReference type="Proteomes" id="UP000695026">
    <property type="component" value="Unplaced"/>
</dbReference>
<dbReference type="PANTHER" id="PTHR10500">
    <property type="entry name" value="BETA-MICROSEMINOPROTEIN"/>
    <property type="match status" value="1"/>
</dbReference>
<dbReference type="InterPro" id="IPR043502">
    <property type="entry name" value="DNA/RNA_pol_sf"/>
</dbReference>
<organism evidence="5 6">
    <name type="scientific">Python bivittatus</name>
    <name type="common">Burmese python</name>
    <name type="synonym">Python molurus bivittatus</name>
    <dbReference type="NCBI Taxonomy" id="176946"/>
    <lineage>
        <taxon>Eukaryota</taxon>
        <taxon>Metazoa</taxon>
        <taxon>Chordata</taxon>
        <taxon>Craniata</taxon>
        <taxon>Vertebrata</taxon>
        <taxon>Euteleostomi</taxon>
        <taxon>Lepidosauria</taxon>
        <taxon>Squamata</taxon>
        <taxon>Bifurcata</taxon>
        <taxon>Unidentata</taxon>
        <taxon>Episquamata</taxon>
        <taxon>Toxicofera</taxon>
        <taxon>Serpentes</taxon>
        <taxon>Henophidia</taxon>
        <taxon>Pythonidae</taxon>
        <taxon>Python</taxon>
    </lineage>
</organism>
<evidence type="ECO:0000313" key="6">
    <source>
        <dbReference type="RefSeq" id="XP_025032602.1"/>
    </source>
</evidence>
<dbReference type="Pfam" id="PF05825">
    <property type="entry name" value="PSP94"/>
    <property type="match status" value="1"/>
</dbReference>
<dbReference type="GeneID" id="103053103"/>
<evidence type="ECO:0000256" key="1">
    <source>
        <dbReference type="ARBA" id="ARBA00004613"/>
    </source>
</evidence>
<dbReference type="PANTHER" id="PTHR10500:SF7">
    <property type="entry name" value="BETA-MICROSEMINOPROTEIN"/>
    <property type="match status" value="1"/>
</dbReference>
<dbReference type="KEGG" id="pbi:103053103"/>
<dbReference type="OMA" id="CCETMAT"/>
<gene>
    <name evidence="6" type="primary">LOC103053103</name>
</gene>
<dbReference type="RefSeq" id="XP_025032602.1">
    <property type="nucleotide sequence ID" value="XM_025176834.1"/>
</dbReference>
<comment type="similarity">
    <text evidence="2">Belongs to the beta-microseminoprotein family.</text>
</comment>
<evidence type="ECO:0000256" key="2">
    <source>
        <dbReference type="ARBA" id="ARBA00010352"/>
    </source>
</evidence>
<dbReference type="Gene3D" id="3.30.70.270">
    <property type="match status" value="1"/>
</dbReference>
<evidence type="ECO:0000256" key="3">
    <source>
        <dbReference type="ARBA" id="ARBA00022525"/>
    </source>
</evidence>
<name>A0A9F5N5E3_PYTBI</name>
<comment type="subcellular location">
    <subcellularLocation>
        <location evidence="1">Secreted</location>
    </subcellularLocation>
</comment>
<proteinExistence type="inferred from homology"/>
<dbReference type="SUPFAM" id="SSF56672">
    <property type="entry name" value="DNA/RNA polymerases"/>
    <property type="match status" value="1"/>
</dbReference>
<keyword evidence="3" id="KW-0964">Secreted</keyword>
<dbReference type="GO" id="GO:0005576">
    <property type="term" value="C:extracellular region"/>
    <property type="evidence" value="ECO:0007669"/>
    <property type="project" value="UniProtKB-SubCell"/>
</dbReference>
<protein>
    <submittedName>
        <fullName evidence="6">Small serum protein 5-like isoform X1</fullName>
    </submittedName>
</protein>
<dbReference type="InterPro" id="IPR008735">
    <property type="entry name" value="PSP94"/>
</dbReference>
<dbReference type="InterPro" id="IPR043128">
    <property type="entry name" value="Rev_trsase/Diguanyl_cyclase"/>
</dbReference>
<dbReference type="AlphaFoldDB" id="A0A9F5N5E3"/>
<evidence type="ECO:0000256" key="4">
    <source>
        <dbReference type="ARBA" id="ARBA00023157"/>
    </source>
</evidence>
<sequence>MVNHVKNVLQKLQDNKLFAKREKCAFDLPQLDYLGYRISTESIQMDPAKKLLLSLTVFCTIFSLCYGSCGRQLLHPKIVNGKKVMECTDFSDRSVHPVGSTWNSENCMQCSCGWKEMVCCSRYGGISVMQGCITKEDPETCTYKYYRIDDPSVPC</sequence>
<keyword evidence="5" id="KW-1185">Reference proteome</keyword>
<dbReference type="Gene3D" id="2.60.40.1900">
    <property type="entry name" value="Beta-microseminoprotein (PSP94) domain"/>
    <property type="match status" value="1"/>
</dbReference>
<reference evidence="6" key="1">
    <citation type="submission" date="2025-08" db="UniProtKB">
        <authorList>
            <consortium name="RefSeq"/>
        </authorList>
    </citation>
    <scope>IDENTIFICATION</scope>
    <source>
        <tissue evidence="6">Liver</tissue>
    </source>
</reference>
<keyword evidence="4" id="KW-1015">Disulfide bond</keyword>
<dbReference type="OrthoDB" id="6076852at2759"/>
<accession>A0A9F5N5E3</accession>